<sequence>HLEETIIEETAYLGVDLPGIKPFKSTTRSKKPVKNPESRLVRSWYKNQENLMIIEVLKTYHDPEVPGKGRCEELIREKEGLKQEKNAEPGPEVDLVNLIDSYLKIVDTWISQLGRLEDPESQSETNKPKEIGIRNAKHEANEPHQELTKVNPEDDETKDLEKEEEKPSIKHSNGHVKPGWKRLKTLKMLPASLKRAEEFRRTIMNKNPYELKKPERHKIADDPQELNVTNSPQTEEKVCTPRSKNKKKPIENYLLQAQKKKNRKERSWKALARKEISRHSNNKLTILFHEAPTSDPMRPVNFIPGRYKLSQKVLIMQ</sequence>
<name>A0A9N9NP18_9GLOM</name>
<evidence type="ECO:0000256" key="1">
    <source>
        <dbReference type="SAM" id="MobiDB-lite"/>
    </source>
</evidence>
<reference evidence="2" key="1">
    <citation type="submission" date="2021-06" db="EMBL/GenBank/DDBJ databases">
        <authorList>
            <person name="Kallberg Y."/>
            <person name="Tangrot J."/>
            <person name="Rosling A."/>
        </authorList>
    </citation>
    <scope>NUCLEOTIDE SEQUENCE</scope>
    <source>
        <strain evidence="2">MA453B</strain>
    </source>
</reference>
<evidence type="ECO:0000313" key="3">
    <source>
        <dbReference type="Proteomes" id="UP000789405"/>
    </source>
</evidence>
<dbReference type="EMBL" id="CAJVPY010014703">
    <property type="protein sequence ID" value="CAG8747880.1"/>
    <property type="molecule type" value="Genomic_DNA"/>
</dbReference>
<gene>
    <name evidence="2" type="ORF">DERYTH_LOCUS16605</name>
</gene>
<organism evidence="2 3">
    <name type="scientific">Dentiscutata erythropus</name>
    <dbReference type="NCBI Taxonomy" id="1348616"/>
    <lineage>
        <taxon>Eukaryota</taxon>
        <taxon>Fungi</taxon>
        <taxon>Fungi incertae sedis</taxon>
        <taxon>Mucoromycota</taxon>
        <taxon>Glomeromycotina</taxon>
        <taxon>Glomeromycetes</taxon>
        <taxon>Diversisporales</taxon>
        <taxon>Gigasporaceae</taxon>
        <taxon>Dentiscutata</taxon>
    </lineage>
</organism>
<feature type="non-terminal residue" evidence="2">
    <location>
        <position position="1"/>
    </location>
</feature>
<dbReference type="AlphaFoldDB" id="A0A9N9NP18"/>
<feature type="compositionally biased region" description="Basic and acidic residues" evidence="1">
    <location>
        <begin position="159"/>
        <end position="168"/>
    </location>
</feature>
<comment type="caution">
    <text evidence="2">The sequence shown here is derived from an EMBL/GenBank/DDBJ whole genome shotgun (WGS) entry which is preliminary data.</text>
</comment>
<dbReference type="Proteomes" id="UP000789405">
    <property type="component" value="Unassembled WGS sequence"/>
</dbReference>
<keyword evidence="3" id="KW-1185">Reference proteome</keyword>
<feature type="region of interest" description="Disordered" evidence="1">
    <location>
        <begin position="208"/>
        <end position="251"/>
    </location>
</feature>
<feature type="non-terminal residue" evidence="2">
    <location>
        <position position="317"/>
    </location>
</feature>
<feature type="compositionally biased region" description="Basic and acidic residues" evidence="1">
    <location>
        <begin position="126"/>
        <end position="147"/>
    </location>
</feature>
<dbReference type="OrthoDB" id="10693606at2759"/>
<evidence type="ECO:0000313" key="2">
    <source>
        <dbReference type="EMBL" id="CAG8747880.1"/>
    </source>
</evidence>
<feature type="compositionally biased region" description="Basic and acidic residues" evidence="1">
    <location>
        <begin position="209"/>
        <end position="221"/>
    </location>
</feature>
<feature type="region of interest" description="Disordered" evidence="1">
    <location>
        <begin position="117"/>
        <end position="178"/>
    </location>
</feature>
<proteinExistence type="predicted"/>
<protein>
    <submittedName>
        <fullName evidence="2">20897_t:CDS:1</fullName>
    </submittedName>
</protein>
<accession>A0A9N9NP18</accession>